<name>A0A0K9YPT4_9BACL</name>
<dbReference type="EMBL" id="LGIQ01000009">
    <property type="protein sequence ID" value="KNB70190.1"/>
    <property type="molecule type" value="Genomic_DNA"/>
</dbReference>
<dbReference type="PATRIC" id="fig|54915.3.peg.1901"/>
<protein>
    <submittedName>
        <fullName evidence="2">Uncharacterized protein</fullName>
    </submittedName>
</protein>
<reference evidence="1 4" key="3">
    <citation type="submission" date="2019-06" db="EMBL/GenBank/DDBJ databases">
        <title>Whole genome shotgun sequence of Brevibacillus reuszeri NBRC 15719.</title>
        <authorList>
            <person name="Hosoyama A."/>
            <person name="Uohara A."/>
            <person name="Ohji S."/>
            <person name="Ichikawa N."/>
        </authorList>
    </citation>
    <scope>NUCLEOTIDE SEQUENCE [LARGE SCALE GENOMIC DNA]</scope>
    <source>
        <strain evidence="1 4">NBRC 15719</strain>
    </source>
</reference>
<dbReference type="STRING" id="54915.ADS79_14570"/>
<reference evidence="2" key="2">
    <citation type="submission" date="2015-07" db="EMBL/GenBank/DDBJ databases">
        <title>MeaNS - Measles Nucleotide Surveillance Program.</title>
        <authorList>
            <person name="Tran T."/>
            <person name="Druce J."/>
        </authorList>
    </citation>
    <scope>NUCLEOTIDE SEQUENCE</scope>
    <source>
        <strain evidence="2">DSM 9887</strain>
    </source>
</reference>
<comment type="caution">
    <text evidence="2">The sequence shown here is derived from an EMBL/GenBank/DDBJ whole genome shotgun (WGS) entry which is preliminary data.</text>
</comment>
<gene>
    <name evidence="2" type="ORF">ADS79_14570</name>
    <name evidence="1" type="ORF">BRE01_67420</name>
</gene>
<dbReference type="OrthoDB" id="2679627at2"/>
<sequence length="129" mass="15172">MSHMEYKTVIRAPLPQIEGLDHNRAYPFFKEKVGEPKHLDEWDGVVDWFMYDDKPNTYCPVESLEGKYKWGIDYVLMHSDGYDYNALDISLSELEGYIDLLVKKFGVDKKSCRLLSYSWYNGGDEPIRF</sequence>
<evidence type="ECO:0000313" key="4">
    <source>
        <dbReference type="Proteomes" id="UP000319578"/>
    </source>
</evidence>
<organism evidence="2 3">
    <name type="scientific">Brevibacillus reuszeri</name>
    <dbReference type="NCBI Taxonomy" id="54915"/>
    <lineage>
        <taxon>Bacteria</taxon>
        <taxon>Bacillati</taxon>
        <taxon>Bacillota</taxon>
        <taxon>Bacilli</taxon>
        <taxon>Bacillales</taxon>
        <taxon>Paenibacillaceae</taxon>
        <taxon>Brevibacillus</taxon>
    </lineage>
</organism>
<evidence type="ECO:0000313" key="2">
    <source>
        <dbReference type="EMBL" id="KNB70190.1"/>
    </source>
</evidence>
<proteinExistence type="predicted"/>
<keyword evidence="4" id="KW-1185">Reference proteome</keyword>
<dbReference type="RefSeq" id="WP_049739159.1">
    <property type="nucleotide sequence ID" value="NZ_BJON01000040.1"/>
</dbReference>
<evidence type="ECO:0000313" key="3">
    <source>
        <dbReference type="Proteomes" id="UP000036834"/>
    </source>
</evidence>
<reference evidence="3" key="1">
    <citation type="submission" date="2015-07" db="EMBL/GenBank/DDBJ databases">
        <title>Genome sequencing project for genomic taxonomy and phylogenomics of Bacillus-like bacteria.</title>
        <authorList>
            <person name="Liu B."/>
            <person name="Wang J."/>
            <person name="Zhu Y."/>
            <person name="Liu G."/>
            <person name="Chen Q."/>
            <person name="Chen Z."/>
            <person name="Lan J."/>
            <person name="Che J."/>
            <person name="Ge C."/>
            <person name="Shi H."/>
            <person name="Pan Z."/>
            <person name="Liu X."/>
        </authorList>
    </citation>
    <scope>NUCLEOTIDE SEQUENCE [LARGE SCALE GENOMIC DNA]</scope>
    <source>
        <strain evidence="3">DSM 9887</strain>
    </source>
</reference>
<dbReference type="AlphaFoldDB" id="A0A0K9YPT4"/>
<evidence type="ECO:0000313" key="1">
    <source>
        <dbReference type="EMBL" id="GED73040.1"/>
    </source>
</evidence>
<accession>A0A0K9YPT4</accession>
<dbReference type="Proteomes" id="UP000036834">
    <property type="component" value="Unassembled WGS sequence"/>
</dbReference>
<dbReference type="Proteomes" id="UP000319578">
    <property type="component" value="Unassembled WGS sequence"/>
</dbReference>
<dbReference type="EMBL" id="BJON01000040">
    <property type="protein sequence ID" value="GED73040.1"/>
    <property type="molecule type" value="Genomic_DNA"/>
</dbReference>